<evidence type="ECO:0000256" key="1">
    <source>
        <dbReference type="ARBA" id="ARBA00000707"/>
    </source>
</evidence>
<dbReference type="RefSeq" id="XP_002672800.1">
    <property type="nucleotide sequence ID" value="XM_002672754.1"/>
</dbReference>
<name>D2VSY0_NAEGR</name>
<keyword evidence="4" id="KW-0833">Ubl conjugation pathway</keyword>
<keyword evidence="3" id="KW-0645">Protease</keyword>
<sequence length="322" mass="38263">MYSYPHSEKERNIKECDVYAYTIQEILDNHKRSFRDLYVTLSRENQDKYDNRIAEEKLKMSNNLLNTYSTFKTSNSIYISFESSSLILDTYKEKMRTIFEERKANYQLHTYLEKLQVMVNNLPSYTIPSRFPLIFKQIQDCPCKPKWTFLVDYFDQLNNLSSNIIEFSTRVFETGQVDDNVEILYMEMEDLIQKVLHPNDNTTNQALYIAGLWPRVTKTNILKLLLDDQTNQKLKNLVGCYGVLITLLQRAERLKALEYSKMTTLHSRELENKGHENWKPSDHPYWLILEIEMNIMIRPVQVRVANHMIHSHNNMVMVCIIY</sequence>
<dbReference type="EC" id="3.4.19.12" evidence="2"/>
<dbReference type="InParanoid" id="D2VSY0"/>
<keyword evidence="5" id="KW-0378">Hydrolase</keyword>
<dbReference type="EMBL" id="GG738895">
    <property type="protein sequence ID" value="EFC40056.1"/>
    <property type="molecule type" value="Genomic_DNA"/>
</dbReference>
<keyword evidence="9" id="KW-1185">Reference proteome</keyword>
<gene>
    <name evidence="8" type="ORF">NAEGRDRAFT_72100</name>
</gene>
<dbReference type="GeneID" id="8854212"/>
<dbReference type="PANTHER" id="PTHR13367">
    <property type="entry name" value="UBIQUITIN THIOESTERASE"/>
    <property type="match status" value="1"/>
</dbReference>
<dbReference type="PANTHER" id="PTHR13367:SF33">
    <property type="entry name" value="P-LOOP CONTAINING NUCLEOSIDE TRIPHOSPHATE HYDROLASE PROTEIN"/>
    <property type="match status" value="1"/>
</dbReference>
<dbReference type="VEuPathDB" id="AmoebaDB:NAEGRDRAFT_72100"/>
<dbReference type="STRING" id="5762.D2VSY0"/>
<dbReference type="AlphaFoldDB" id="D2VSY0"/>
<dbReference type="OrthoDB" id="4776863at2759"/>
<comment type="catalytic activity">
    <reaction evidence="1">
        <text>Thiol-dependent hydrolysis of ester, thioester, amide, peptide and isopeptide bonds formed by the C-terminal Gly of ubiquitin (a 76-residue protein attached to proteins as an intracellular targeting signal).</text>
        <dbReference type="EC" id="3.4.19.12"/>
    </reaction>
</comment>
<evidence type="ECO:0000256" key="5">
    <source>
        <dbReference type="ARBA" id="ARBA00022801"/>
    </source>
</evidence>
<dbReference type="Proteomes" id="UP000006671">
    <property type="component" value="Unassembled WGS sequence"/>
</dbReference>
<dbReference type="Pfam" id="PF12340">
    <property type="entry name" value="DUF3638"/>
    <property type="match status" value="1"/>
</dbReference>
<evidence type="ECO:0000256" key="4">
    <source>
        <dbReference type="ARBA" id="ARBA00022786"/>
    </source>
</evidence>
<protein>
    <recommendedName>
        <fullName evidence="2">ubiquitinyl hydrolase 1</fullName>
        <ecNumber evidence="2">3.4.19.12</ecNumber>
    </recommendedName>
</protein>
<dbReference type="GO" id="GO:0004843">
    <property type="term" value="F:cysteine-type deubiquitinase activity"/>
    <property type="evidence" value="ECO:0007669"/>
    <property type="project" value="UniProtKB-EC"/>
</dbReference>
<reference evidence="8 9" key="1">
    <citation type="journal article" date="2010" name="Cell">
        <title>The genome of Naegleria gruberi illuminates early eukaryotic versatility.</title>
        <authorList>
            <person name="Fritz-Laylin L.K."/>
            <person name="Prochnik S.E."/>
            <person name="Ginger M.L."/>
            <person name="Dacks J.B."/>
            <person name="Carpenter M.L."/>
            <person name="Field M.C."/>
            <person name="Kuo A."/>
            <person name="Paredez A."/>
            <person name="Chapman J."/>
            <person name="Pham J."/>
            <person name="Shu S."/>
            <person name="Neupane R."/>
            <person name="Cipriano M."/>
            <person name="Mancuso J."/>
            <person name="Tu H."/>
            <person name="Salamov A."/>
            <person name="Lindquist E."/>
            <person name="Shapiro H."/>
            <person name="Lucas S."/>
            <person name="Grigoriev I.V."/>
            <person name="Cande W.Z."/>
            <person name="Fulton C."/>
            <person name="Rokhsar D.S."/>
            <person name="Dawson S.C."/>
        </authorList>
    </citation>
    <scope>NUCLEOTIDE SEQUENCE [LARGE SCALE GENOMIC DNA]</scope>
    <source>
        <strain evidence="8 9">NEG-M</strain>
    </source>
</reference>
<dbReference type="InterPro" id="IPR022099">
    <property type="entry name" value="DUF3638"/>
</dbReference>
<accession>D2VSY0</accession>
<evidence type="ECO:0000256" key="3">
    <source>
        <dbReference type="ARBA" id="ARBA00022670"/>
    </source>
</evidence>
<evidence type="ECO:0000256" key="6">
    <source>
        <dbReference type="ARBA" id="ARBA00022807"/>
    </source>
</evidence>
<dbReference type="InterPro" id="IPR051346">
    <property type="entry name" value="OTU_Deubiquitinase"/>
</dbReference>
<dbReference type="GO" id="GO:0006508">
    <property type="term" value="P:proteolysis"/>
    <property type="evidence" value="ECO:0007669"/>
    <property type="project" value="UniProtKB-KW"/>
</dbReference>
<evidence type="ECO:0000256" key="2">
    <source>
        <dbReference type="ARBA" id="ARBA00012759"/>
    </source>
</evidence>
<keyword evidence="6" id="KW-0788">Thiol protease</keyword>
<organism evidence="9">
    <name type="scientific">Naegleria gruberi</name>
    <name type="common">Amoeba</name>
    <dbReference type="NCBI Taxonomy" id="5762"/>
    <lineage>
        <taxon>Eukaryota</taxon>
        <taxon>Discoba</taxon>
        <taxon>Heterolobosea</taxon>
        <taxon>Tetramitia</taxon>
        <taxon>Eutetramitia</taxon>
        <taxon>Vahlkampfiidae</taxon>
        <taxon>Naegleria</taxon>
    </lineage>
</organism>
<feature type="domain" description="DUF3638" evidence="7">
    <location>
        <begin position="275"/>
        <end position="317"/>
    </location>
</feature>
<evidence type="ECO:0000313" key="9">
    <source>
        <dbReference type="Proteomes" id="UP000006671"/>
    </source>
</evidence>
<proteinExistence type="predicted"/>
<dbReference type="KEGG" id="ngr:NAEGRDRAFT_72100"/>
<evidence type="ECO:0000259" key="7">
    <source>
        <dbReference type="Pfam" id="PF12340"/>
    </source>
</evidence>
<evidence type="ECO:0000313" key="8">
    <source>
        <dbReference type="EMBL" id="EFC40056.1"/>
    </source>
</evidence>